<evidence type="ECO:0000313" key="4">
    <source>
        <dbReference type="Proteomes" id="UP000050482"/>
    </source>
</evidence>
<name>A0A0P9D2C6_9BACL</name>
<dbReference type="InterPro" id="IPR039422">
    <property type="entry name" value="MarR/SlyA-like"/>
</dbReference>
<proteinExistence type="predicted"/>
<keyword evidence="4" id="KW-1185">Reference proteome</keyword>
<evidence type="ECO:0000259" key="2">
    <source>
        <dbReference type="PROSITE" id="PS50995"/>
    </source>
</evidence>
<dbReference type="PANTHER" id="PTHR33164">
    <property type="entry name" value="TRANSCRIPTIONAL REGULATOR, MARR FAMILY"/>
    <property type="match status" value="1"/>
</dbReference>
<dbReference type="InterPro" id="IPR000835">
    <property type="entry name" value="HTH_MarR-typ"/>
</dbReference>
<dbReference type="PANTHER" id="PTHR33164:SF43">
    <property type="entry name" value="HTH-TYPE TRANSCRIPTIONAL REPRESSOR YETL"/>
    <property type="match status" value="1"/>
</dbReference>
<keyword evidence="1" id="KW-0238">DNA-binding</keyword>
<dbReference type="Gene3D" id="1.10.10.10">
    <property type="entry name" value="Winged helix-like DNA-binding domain superfamily/Winged helix DNA-binding domain"/>
    <property type="match status" value="1"/>
</dbReference>
<feature type="domain" description="HTH marR-type" evidence="2">
    <location>
        <begin position="1"/>
        <end position="139"/>
    </location>
</feature>
<dbReference type="SUPFAM" id="SSF46785">
    <property type="entry name" value="Winged helix' DNA-binding domain"/>
    <property type="match status" value="1"/>
</dbReference>
<dbReference type="Proteomes" id="UP000050482">
    <property type="component" value="Unassembled WGS sequence"/>
</dbReference>
<gene>
    <name evidence="3" type="ORF">AN477_10925</name>
</gene>
<dbReference type="CDD" id="cd00090">
    <property type="entry name" value="HTH_ARSR"/>
    <property type="match status" value="1"/>
</dbReference>
<evidence type="ECO:0000313" key="3">
    <source>
        <dbReference type="EMBL" id="KPV43678.1"/>
    </source>
</evidence>
<dbReference type="RefSeq" id="WP_054969199.1">
    <property type="nucleotide sequence ID" value="NZ_LJCO01000046.1"/>
</dbReference>
<dbReference type="PATRIC" id="fig|471514.4.peg.1987"/>
<dbReference type="EMBL" id="LJCO01000046">
    <property type="protein sequence ID" value="KPV43678.1"/>
    <property type="molecule type" value="Genomic_DNA"/>
</dbReference>
<sequence length="149" mass="16999">MESSMNEQFESFEEVMSRLQQIMKMHYPGKDSGLTASQLFILRLLMHSEQAKASDIARASGLSPGAVTQVCDELVKEGLVQRTRSQDDRRVVHIQITDEGRAVFQKIRQTRSDKIKLILTRLGDHDAKEFVRIIGRVVDIVELEMDGQR</sequence>
<dbReference type="GO" id="GO:0006950">
    <property type="term" value="P:response to stress"/>
    <property type="evidence" value="ECO:0007669"/>
    <property type="project" value="TreeGrafter"/>
</dbReference>
<dbReference type="PROSITE" id="PS50995">
    <property type="entry name" value="HTH_MARR_2"/>
    <property type="match status" value="1"/>
</dbReference>
<dbReference type="SMART" id="SM00347">
    <property type="entry name" value="HTH_MARR"/>
    <property type="match status" value="1"/>
</dbReference>
<reference evidence="3 4" key="1">
    <citation type="submission" date="2015-09" db="EMBL/GenBank/DDBJ databases">
        <title>Draft genome sequence of Alicyclobacillus ferrooxydans DSM 22381.</title>
        <authorList>
            <person name="Hemp J."/>
        </authorList>
    </citation>
    <scope>NUCLEOTIDE SEQUENCE [LARGE SCALE GENOMIC DNA]</scope>
    <source>
        <strain evidence="3 4">TC-34</strain>
    </source>
</reference>
<dbReference type="InterPro" id="IPR036390">
    <property type="entry name" value="WH_DNA-bd_sf"/>
</dbReference>
<dbReference type="AlphaFoldDB" id="A0A0P9D2C6"/>
<dbReference type="InterPro" id="IPR036388">
    <property type="entry name" value="WH-like_DNA-bd_sf"/>
</dbReference>
<organism evidence="3 4">
    <name type="scientific">Alicyclobacillus ferrooxydans</name>
    <dbReference type="NCBI Taxonomy" id="471514"/>
    <lineage>
        <taxon>Bacteria</taxon>
        <taxon>Bacillati</taxon>
        <taxon>Bacillota</taxon>
        <taxon>Bacilli</taxon>
        <taxon>Bacillales</taxon>
        <taxon>Alicyclobacillaceae</taxon>
        <taxon>Alicyclobacillus</taxon>
    </lineage>
</organism>
<dbReference type="STRING" id="471514.AN477_10925"/>
<accession>A0A0P9D2C6</accession>
<dbReference type="GO" id="GO:0003677">
    <property type="term" value="F:DNA binding"/>
    <property type="evidence" value="ECO:0007669"/>
    <property type="project" value="UniProtKB-KW"/>
</dbReference>
<evidence type="ECO:0000256" key="1">
    <source>
        <dbReference type="ARBA" id="ARBA00023125"/>
    </source>
</evidence>
<dbReference type="PRINTS" id="PR00598">
    <property type="entry name" value="HTHMARR"/>
</dbReference>
<dbReference type="InterPro" id="IPR011991">
    <property type="entry name" value="ArsR-like_HTH"/>
</dbReference>
<dbReference type="Pfam" id="PF01047">
    <property type="entry name" value="MarR"/>
    <property type="match status" value="1"/>
</dbReference>
<protein>
    <recommendedName>
        <fullName evidence="2">HTH marR-type domain-containing protein</fullName>
    </recommendedName>
</protein>
<dbReference type="GO" id="GO:0003700">
    <property type="term" value="F:DNA-binding transcription factor activity"/>
    <property type="evidence" value="ECO:0007669"/>
    <property type="project" value="InterPro"/>
</dbReference>
<comment type="caution">
    <text evidence="3">The sequence shown here is derived from an EMBL/GenBank/DDBJ whole genome shotgun (WGS) entry which is preliminary data.</text>
</comment>